<dbReference type="GO" id="GO:0005813">
    <property type="term" value="C:centrosome"/>
    <property type="evidence" value="ECO:0007669"/>
    <property type="project" value="TreeGrafter"/>
</dbReference>
<dbReference type="Proteomes" id="UP000091820">
    <property type="component" value="Unassembled WGS sequence"/>
</dbReference>
<dbReference type="PANTHER" id="PTHR24345">
    <property type="entry name" value="SERINE/THREONINE-PROTEIN KINASE PLK"/>
    <property type="match status" value="1"/>
</dbReference>
<dbReference type="SUPFAM" id="SSF56112">
    <property type="entry name" value="Protein kinase-like (PK-like)"/>
    <property type="match status" value="1"/>
</dbReference>
<reference evidence="3" key="1">
    <citation type="submission" date="2014-03" db="EMBL/GenBank/DDBJ databases">
        <authorList>
            <person name="Aksoy S."/>
            <person name="Warren W."/>
            <person name="Wilson R.K."/>
        </authorList>
    </citation>
    <scope>NUCLEOTIDE SEQUENCE [LARGE SCALE GENOMIC DNA]</scope>
    <source>
        <strain evidence="3">IAEA</strain>
    </source>
</reference>
<protein>
    <recommendedName>
        <fullName evidence="1">Protein kinase domain-containing protein</fullName>
    </recommendedName>
</protein>
<dbReference type="Gene3D" id="3.30.200.20">
    <property type="entry name" value="Phosphorylase Kinase, domain 1"/>
    <property type="match status" value="1"/>
</dbReference>
<dbReference type="Pfam" id="PF00069">
    <property type="entry name" value="Pkinase"/>
    <property type="match status" value="1"/>
</dbReference>
<reference evidence="2" key="2">
    <citation type="submission" date="2020-05" db="UniProtKB">
        <authorList>
            <consortium name="EnsemblMetazoa"/>
        </authorList>
    </citation>
    <scope>IDENTIFICATION</scope>
    <source>
        <strain evidence="2">IAEA</strain>
    </source>
</reference>
<dbReference type="EnsemblMetazoa" id="GBRI004525-RA">
    <property type="protein sequence ID" value="GBRI004525-PA"/>
    <property type="gene ID" value="GBRI004525"/>
</dbReference>
<dbReference type="VEuPathDB" id="VectorBase:GBRI004525"/>
<dbReference type="InterPro" id="IPR011009">
    <property type="entry name" value="Kinase-like_dom_sf"/>
</dbReference>
<dbReference type="AlphaFoldDB" id="A0A1A9W2Z8"/>
<proteinExistence type="predicted"/>
<dbReference type="PANTHER" id="PTHR24345:SF93">
    <property type="entry name" value="SERINE_THREONINE-PROTEIN KINASE PLK1"/>
    <property type="match status" value="1"/>
</dbReference>
<keyword evidence="3" id="KW-1185">Reference proteome</keyword>
<dbReference type="STRING" id="37001.A0A1A9W2Z8"/>
<feature type="domain" description="Protein kinase" evidence="1">
    <location>
        <begin position="1"/>
        <end position="171"/>
    </location>
</feature>
<dbReference type="GO" id="GO:0007052">
    <property type="term" value="P:mitotic spindle organization"/>
    <property type="evidence" value="ECO:0007669"/>
    <property type="project" value="TreeGrafter"/>
</dbReference>
<organism evidence="2 3">
    <name type="scientific">Glossina brevipalpis</name>
    <dbReference type="NCBI Taxonomy" id="37001"/>
    <lineage>
        <taxon>Eukaryota</taxon>
        <taxon>Metazoa</taxon>
        <taxon>Ecdysozoa</taxon>
        <taxon>Arthropoda</taxon>
        <taxon>Hexapoda</taxon>
        <taxon>Insecta</taxon>
        <taxon>Pterygota</taxon>
        <taxon>Neoptera</taxon>
        <taxon>Endopterygota</taxon>
        <taxon>Diptera</taxon>
        <taxon>Brachycera</taxon>
        <taxon>Muscomorpha</taxon>
        <taxon>Hippoboscoidea</taxon>
        <taxon>Glossinidae</taxon>
        <taxon>Glossina</taxon>
    </lineage>
</organism>
<sequence length="171" mass="19261">MIFPSKGAFAKVYEIVDIATKEMDAGKIISKKLLTKDNQKEKKTKEKAIHSSRSHLNIVKFHGFFEDDYNIYIVLELRKKNSMMELHKRHDSLHVKIGVFGLATSTEYGGERKETMSSTTNYAAPEIITGKGQLYKVPNQRNHILEVNGVPVESSSLTNNLHDAITTTSAH</sequence>
<dbReference type="GO" id="GO:0000776">
    <property type="term" value="C:kinetochore"/>
    <property type="evidence" value="ECO:0007669"/>
    <property type="project" value="TreeGrafter"/>
</dbReference>
<accession>A0A1A9W2Z8</accession>
<dbReference type="SMART" id="SM00220">
    <property type="entry name" value="S_TKc"/>
    <property type="match status" value="1"/>
</dbReference>
<name>A0A1A9W2Z8_9MUSC</name>
<dbReference type="GO" id="GO:0005634">
    <property type="term" value="C:nucleus"/>
    <property type="evidence" value="ECO:0007669"/>
    <property type="project" value="TreeGrafter"/>
</dbReference>
<dbReference type="PROSITE" id="PS50011">
    <property type="entry name" value="PROTEIN_KINASE_DOM"/>
    <property type="match status" value="1"/>
</dbReference>
<dbReference type="InterPro" id="IPR000719">
    <property type="entry name" value="Prot_kinase_dom"/>
</dbReference>
<dbReference type="GO" id="GO:0005737">
    <property type="term" value="C:cytoplasm"/>
    <property type="evidence" value="ECO:0007669"/>
    <property type="project" value="TreeGrafter"/>
</dbReference>
<dbReference type="GO" id="GO:0000922">
    <property type="term" value="C:spindle pole"/>
    <property type="evidence" value="ECO:0007669"/>
    <property type="project" value="TreeGrafter"/>
</dbReference>
<dbReference type="GO" id="GO:0005524">
    <property type="term" value="F:ATP binding"/>
    <property type="evidence" value="ECO:0007669"/>
    <property type="project" value="InterPro"/>
</dbReference>
<evidence type="ECO:0000259" key="1">
    <source>
        <dbReference type="PROSITE" id="PS50011"/>
    </source>
</evidence>
<dbReference type="GO" id="GO:0004674">
    <property type="term" value="F:protein serine/threonine kinase activity"/>
    <property type="evidence" value="ECO:0007669"/>
    <property type="project" value="TreeGrafter"/>
</dbReference>
<evidence type="ECO:0000313" key="3">
    <source>
        <dbReference type="Proteomes" id="UP000091820"/>
    </source>
</evidence>
<evidence type="ECO:0000313" key="2">
    <source>
        <dbReference type="EnsemblMetazoa" id="GBRI004525-PA"/>
    </source>
</evidence>